<gene>
    <name evidence="1" type="ORF">BDV26DRAFT_182084</name>
</gene>
<name>A0A5N7BAT7_9EURO</name>
<evidence type="ECO:0000313" key="1">
    <source>
        <dbReference type="EMBL" id="KAE8378885.1"/>
    </source>
</evidence>
<proteinExistence type="predicted"/>
<sequence>MRRNSFMVEELVESKQFRPLSTDRRIQRTTPRHRPKSYSNHSLPAPFFVVICFSFLSPRLTFLLLDSVLCPRNQAHRLILVAESVPSSVGLVAFGTVFDGMSINGKDNQQLNICSPQFIGPSGLVPLVDHLLRI</sequence>
<accession>A0A5N7BAT7</accession>
<reference evidence="1 2" key="1">
    <citation type="submission" date="2019-04" db="EMBL/GenBank/DDBJ databases">
        <title>Friends and foes A comparative genomics studyof 23 Aspergillus species from section Flavi.</title>
        <authorList>
            <consortium name="DOE Joint Genome Institute"/>
            <person name="Kjaerbolling I."/>
            <person name="Vesth T."/>
            <person name="Frisvad J.C."/>
            <person name="Nybo J.L."/>
            <person name="Theobald S."/>
            <person name="Kildgaard S."/>
            <person name="Isbrandt T."/>
            <person name="Kuo A."/>
            <person name="Sato A."/>
            <person name="Lyhne E.K."/>
            <person name="Kogle M.E."/>
            <person name="Wiebenga A."/>
            <person name="Kun R.S."/>
            <person name="Lubbers R.J."/>
            <person name="Makela M.R."/>
            <person name="Barry K."/>
            <person name="Chovatia M."/>
            <person name="Clum A."/>
            <person name="Daum C."/>
            <person name="Haridas S."/>
            <person name="He G."/>
            <person name="LaButti K."/>
            <person name="Lipzen A."/>
            <person name="Mondo S."/>
            <person name="Riley R."/>
            <person name="Salamov A."/>
            <person name="Simmons B.A."/>
            <person name="Magnuson J.K."/>
            <person name="Henrissat B."/>
            <person name="Mortensen U.H."/>
            <person name="Larsen T.O."/>
            <person name="Devries R.P."/>
            <person name="Grigoriev I.V."/>
            <person name="Machida M."/>
            <person name="Baker S.E."/>
            <person name="Andersen M.R."/>
        </authorList>
    </citation>
    <scope>NUCLEOTIDE SEQUENCE [LARGE SCALE GENOMIC DNA]</scope>
    <source>
        <strain evidence="1 2">IBT 29228</strain>
    </source>
</reference>
<dbReference type="Proteomes" id="UP000326198">
    <property type="component" value="Unassembled WGS sequence"/>
</dbReference>
<keyword evidence="2" id="KW-1185">Reference proteome</keyword>
<organism evidence="1 2">
    <name type="scientific">Aspergillus bertholletiae</name>
    <dbReference type="NCBI Taxonomy" id="1226010"/>
    <lineage>
        <taxon>Eukaryota</taxon>
        <taxon>Fungi</taxon>
        <taxon>Dikarya</taxon>
        <taxon>Ascomycota</taxon>
        <taxon>Pezizomycotina</taxon>
        <taxon>Eurotiomycetes</taxon>
        <taxon>Eurotiomycetidae</taxon>
        <taxon>Eurotiales</taxon>
        <taxon>Aspergillaceae</taxon>
        <taxon>Aspergillus</taxon>
        <taxon>Aspergillus subgen. Circumdati</taxon>
    </lineage>
</organism>
<dbReference type="AlphaFoldDB" id="A0A5N7BAT7"/>
<protein>
    <submittedName>
        <fullName evidence="1">Uncharacterized protein</fullName>
    </submittedName>
</protein>
<evidence type="ECO:0000313" key="2">
    <source>
        <dbReference type="Proteomes" id="UP000326198"/>
    </source>
</evidence>
<dbReference type="EMBL" id="ML736202">
    <property type="protein sequence ID" value="KAE8378885.1"/>
    <property type="molecule type" value="Genomic_DNA"/>
</dbReference>